<dbReference type="GO" id="GO:0005975">
    <property type="term" value="P:carbohydrate metabolic process"/>
    <property type="evidence" value="ECO:0007669"/>
    <property type="project" value="InterPro"/>
</dbReference>
<dbReference type="PANTHER" id="PTHR30292">
    <property type="entry name" value="UNCHARACTERIZED PROTEIN YBGL-RELATED"/>
    <property type="match status" value="1"/>
</dbReference>
<dbReference type="NCBIfam" id="NF003816">
    <property type="entry name" value="PRK05406.1-5"/>
    <property type="match status" value="1"/>
</dbReference>
<dbReference type="SUPFAM" id="SSF88713">
    <property type="entry name" value="Glycoside hydrolase/deacetylase"/>
    <property type="match status" value="1"/>
</dbReference>
<dbReference type="EMBL" id="AP027268">
    <property type="protein sequence ID" value="BDW94196.1"/>
    <property type="molecule type" value="Genomic_DNA"/>
</dbReference>
<dbReference type="InterPro" id="IPR011330">
    <property type="entry name" value="Glyco_hydro/deAcase_b/a-brl"/>
</dbReference>
<dbReference type="PANTHER" id="PTHR30292:SF0">
    <property type="entry name" value="5-OXOPROLINASE SUBUNIT A"/>
    <property type="match status" value="1"/>
</dbReference>
<dbReference type="Proteomes" id="UP001330184">
    <property type="component" value="Chromosome"/>
</dbReference>
<dbReference type="RefSeq" id="WP_338195373.1">
    <property type="nucleotide sequence ID" value="NZ_AP027268.1"/>
</dbReference>
<dbReference type="Gene3D" id="3.20.20.370">
    <property type="entry name" value="Glycoside hydrolase/deacetylase"/>
    <property type="match status" value="1"/>
</dbReference>
<dbReference type="InterPro" id="IPR005501">
    <property type="entry name" value="LamB/YcsF/PxpA-like"/>
</dbReference>
<gene>
    <name evidence="1" type="ORF">MACH07_30280</name>
</gene>
<protein>
    <submittedName>
        <fullName evidence="1">UPF0271 protein</fullName>
    </submittedName>
</protein>
<dbReference type="CDD" id="cd10801">
    <property type="entry name" value="LamB_YcsF_like_1"/>
    <property type="match status" value="1"/>
</dbReference>
<evidence type="ECO:0000313" key="1">
    <source>
        <dbReference type="EMBL" id="BDW94196.1"/>
    </source>
</evidence>
<sequence length="247" mass="27771">MDHFTIDINCDVGEGVGNEADILPFISSCNIACGGHAGDSETMGHVVALAKRHHVKVGSHPSYPDRINFGREVMHISNHELSKSIKKQLADFDEILKQQNVSLHHIKAHGALYNQIAKDEDLANVFLSAIDGYKDRAILYVPFDSVIAKIGEERGFKIWFEAFADRNYNRDLSLVSRKENNALIENPEAVLAHILLMIKKQEVLTIEEERHHIQAKTFCVHGDTVSALKILMYLSEKLPQNQVHLNS</sequence>
<proteinExistence type="predicted"/>
<dbReference type="Pfam" id="PF03746">
    <property type="entry name" value="LamB_YcsF"/>
    <property type="match status" value="1"/>
</dbReference>
<name>A0AA48HTM4_9FLAO</name>
<evidence type="ECO:0000313" key="2">
    <source>
        <dbReference type="Proteomes" id="UP001330184"/>
    </source>
</evidence>
<accession>A0AA48HTM4</accession>
<dbReference type="AlphaFoldDB" id="A0AA48HTM4"/>
<reference evidence="1 2" key="1">
    <citation type="submission" date="2023-01" db="EMBL/GenBank/DDBJ databases">
        <title>Complete genome sequence of Muricauda aquimarina strain IFOP_LL357.</title>
        <authorList>
            <person name="Gajardo G."/>
            <person name="Ueki S."/>
            <person name="Maruyama F."/>
        </authorList>
    </citation>
    <scope>NUCLEOTIDE SEQUENCE [LARGE SCALE GENOMIC DNA]</scope>
    <source>
        <strain evidence="1 2">IFOP_LL357</strain>
    </source>
</reference>
<keyword evidence="2" id="KW-1185">Reference proteome</keyword>
<organism evidence="1 2">
    <name type="scientific">Flagellimonas marinaquae</name>
    <dbReference type="NCBI Taxonomy" id="254955"/>
    <lineage>
        <taxon>Bacteria</taxon>
        <taxon>Pseudomonadati</taxon>
        <taxon>Bacteroidota</taxon>
        <taxon>Flavobacteriia</taxon>
        <taxon>Flavobacteriales</taxon>
        <taxon>Flavobacteriaceae</taxon>
        <taxon>Flagellimonas</taxon>
    </lineage>
</organism>
<dbReference type="NCBIfam" id="NF003814">
    <property type="entry name" value="PRK05406.1-3"/>
    <property type="match status" value="1"/>
</dbReference>